<proteinExistence type="predicted"/>
<name>A0A1C3V6I3_9HYPH</name>
<dbReference type="InterPro" id="IPR035965">
    <property type="entry name" value="PAS-like_dom_sf"/>
</dbReference>
<evidence type="ECO:0000256" key="1">
    <source>
        <dbReference type="SAM" id="MobiDB-lite"/>
    </source>
</evidence>
<dbReference type="PROSITE" id="PS50887">
    <property type="entry name" value="GGDEF"/>
    <property type="match status" value="1"/>
</dbReference>
<dbReference type="PROSITE" id="PS50113">
    <property type="entry name" value="PAC"/>
    <property type="match status" value="2"/>
</dbReference>
<dbReference type="Gene3D" id="3.30.450.20">
    <property type="entry name" value="PAS domain"/>
    <property type="match status" value="2"/>
</dbReference>
<dbReference type="Proteomes" id="UP000199205">
    <property type="component" value="Unassembled WGS sequence"/>
</dbReference>
<dbReference type="InterPro" id="IPR000160">
    <property type="entry name" value="GGDEF_dom"/>
</dbReference>
<evidence type="ECO:0000259" key="4">
    <source>
        <dbReference type="PROSITE" id="PS50883"/>
    </source>
</evidence>
<dbReference type="Pfam" id="PF00563">
    <property type="entry name" value="EAL"/>
    <property type="match status" value="1"/>
</dbReference>
<sequence>MDGEILAASDGLSDLLGLPSSSLAGRNIRDFLEVQDTGAFETQFLAAIAAPDRSQRVQLRLRADGGMSKPVAVALMAEHDGTLASAIVSAAFTEAGVANDRDGEQPGTDNRASLALVAAKTAIWDHDLESQETFYSDMWRQIRGLAIDDPVPRTMDELLEFVHPDDRQTVLDRIHQQRQPNLNPTIFQYRYRHRLGHWIWIECRGSCIKWDRHNHPLRVLGTDNDITARKAWEESLDRMSRRLKLALEASKIGVFEADFDRGTAEWDDGMFRLYHLESQETVKIGGLWESMLHPDDMERVFRNVDHHVANLIPFSDEYRVILNDGKEHFIRTRTLPFIDSDGHRKMIGANWDVTADLALQRDLAQAKTLAEARNQELEAARKQIEYVALHDALTGLPNRRFMDRMILEIEAECKSSGSGLALLHIDLDRFKQINDIYGHHAGDALLQHVAKLLKESVLESDFVARIGGDEFLAIVGYDGSTEELRVTAERMIQNMRQPVVVNGIECRSSASIGIAHERGKNVDVGQMLLDADIALYQAKAQGRSRYQFYSANSRSRFANAQQTTEDILIALERGEFVPFYQLQFDAKTLAIAGVEALARWQHPSRGLLTPDKFLPIAEDLNIVSEIDHLIYRKAISDLDIWKAEGLNIPKCSVNVSSRRLRDPNLKQLLDIQPEKARWFSFELLESIFLDDLDEQIAENLAHLRQLGISIEIDDFGTGHASIMGLLRLRPSALKIDRQLTKTLDTSAEQRELVGSIISMGHSLGVKSIAEGVETERHAEVLRDLGCDTLQGFGLAIPMSCSDLIEFVSRLVASRSDVRHDHANSPEARRAKKTGLHRMGRGGGKRDQ</sequence>
<dbReference type="CDD" id="cd00130">
    <property type="entry name" value="PAS"/>
    <property type="match status" value="2"/>
</dbReference>
<dbReference type="CDD" id="cd01948">
    <property type="entry name" value="EAL"/>
    <property type="match status" value="1"/>
</dbReference>
<dbReference type="SUPFAM" id="SSF141868">
    <property type="entry name" value="EAL domain-like"/>
    <property type="match status" value="1"/>
</dbReference>
<feature type="region of interest" description="Disordered" evidence="1">
    <location>
        <begin position="815"/>
        <end position="847"/>
    </location>
</feature>
<evidence type="ECO:0000313" key="6">
    <source>
        <dbReference type="EMBL" id="SCB23288.1"/>
    </source>
</evidence>
<evidence type="ECO:0000259" key="3">
    <source>
        <dbReference type="PROSITE" id="PS50113"/>
    </source>
</evidence>
<dbReference type="InterPro" id="IPR043128">
    <property type="entry name" value="Rev_trsase/Diguanyl_cyclase"/>
</dbReference>
<dbReference type="InterPro" id="IPR052155">
    <property type="entry name" value="Biofilm_reg_signaling"/>
</dbReference>
<feature type="domain" description="PAS" evidence="2">
    <location>
        <begin position="108"/>
        <end position="181"/>
    </location>
</feature>
<dbReference type="SUPFAM" id="SSF55073">
    <property type="entry name" value="Nucleotide cyclase"/>
    <property type="match status" value="1"/>
</dbReference>
<dbReference type="AlphaFoldDB" id="A0A1C3V6I3"/>
<dbReference type="InterPro" id="IPR000700">
    <property type="entry name" value="PAS-assoc_C"/>
</dbReference>
<dbReference type="Pfam" id="PF00990">
    <property type="entry name" value="GGDEF"/>
    <property type="match status" value="1"/>
</dbReference>
<dbReference type="PROSITE" id="PS50112">
    <property type="entry name" value="PAS"/>
    <property type="match status" value="2"/>
</dbReference>
<protein>
    <submittedName>
        <fullName evidence="6">PAS domain S-box-containing protein/diguanylate cyclase (GGDEF) domain-containing protein</fullName>
    </submittedName>
</protein>
<dbReference type="Pfam" id="PF08447">
    <property type="entry name" value="PAS_3"/>
    <property type="match status" value="2"/>
</dbReference>
<feature type="domain" description="EAL" evidence="4">
    <location>
        <begin position="560"/>
        <end position="811"/>
    </location>
</feature>
<dbReference type="SMART" id="SM00052">
    <property type="entry name" value="EAL"/>
    <property type="match status" value="1"/>
</dbReference>
<dbReference type="Pfam" id="PF13426">
    <property type="entry name" value="PAS_9"/>
    <property type="match status" value="1"/>
</dbReference>
<dbReference type="EMBL" id="FMAF01000004">
    <property type="protein sequence ID" value="SCB23288.1"/>
    <property type="molecule type" value="Genomic_DNA"/>
</dbReference>
<dbReference type="InterPro" id="IPR013655">
    <property type="entry name" value="PAS_fold_3"/>
</dbReference>
<dbReference type="Gene3D" id="2.10.70.100">
    <property type="match status" value="1"/>
</dbReference>
<dbReference type="SMART" id="SM00267">
    <property type="entry name" value="GGDEF"/>
    <property type="match status" value="1"/>
</dbReference>
<feature type="compositionally biased region" description="Basic residues" evidence="1">
    <location>
        <begin position="829"/>
        <end position="839"/>
    </location>
</feature>
<dbReference type="InterPro" id="IPR001633">
    <property type="entry name" value="EAL_dom"/>
</dbReference>
<dbReference type="InterPro" id="IPR001610">
    <property type="entry name" value="PAC"/>
</dbReference>
<dbReference type="InterPro" id="IPR029787">
    <property type="entry name" value="Nucleotide_cyclase"/>
</dbReference>
<evidence type="ECO:0000313" key="7">
    <source>
        <dbReference type="Proteomes" id="UP000199205"/>
    </source>
</evidence>
<accession>A0A1C3V6I3</accession>
<gene>
    <name evidence="6" type="ORF">GA0061101_104290</name>
</gene>
<dbReference type="Gene3D" id="3.30.70.270">
    <property type="match status" value="1"/>
</dbReference>
<evidence type="ECO:0000259" key="2">
    <source>
        <dbReference type="PROSITE" id="PS50112"/>
    </source>
</evidence>
<dbReference type="PROSITE" id="PS50883">
    <property type="entry name" value="EAL"/>
    <property type="match status" value="1"/>
</dbReference>
<dbReference type="PANTHER" id="PTHR44757">
    <property type="entry name" value="DIGUANYLATE CYCLASE DGCP"/>
    <property type="match status" value="1"/>
</dbReference>
<feature type="compositionally biased region" description="Basic and acidic residues" evidence="1">
    <location>
        <begin position="815"/>
        <end position="828"/>
    </location>
</feature>
<dbReference type="CDD" id="cd01949">
    <property type="entry name" value="GGDEF"/>
    <property type="match status" value="1"/>
</dbReference>
<feature type="domain" description="GGDEF" evidence="5">
    <location>
        <begin position="418"/>
        <end position="551"/>
    </location>
</feature>
<dbReference type="NCBIfam" id="TIGR00254">
    <property type="entry name" value="GGDEF"/>
    <property type="match status" value="1"/>
</dbReference>
<dbReference type="InterPro" id="IPR000014">
    <property type="entry name" value="PAS"/>
</dbReference>
<organism evidence="6 7">
    <name type="scientific">Rhizobium lusitanum</name>
    <dbReference type="NCBI Taxonomy" id="293958"/>
    <lineage>
        <taxon>Bacteria</taxon>
        <taxon>Pseudomonadati</taxon>
        <taxon>Pseudomonadota</taxon>
        <taxon>Alphaproteobacteria</taxon>
        <taxon>Hyphomicrobiales</taxon>
        <taxon>Rhizobiaceae</taxon>
        <taxon>Rhizobium/Agrobacterium group</taxon>
        <taxon>Rhizobium</taxon>
    </lineage>
</organism>
<reference evidence="6 7" key="1">
    <citation type="submission" date="2016-08" db="EMBL/GenBank/DDBJ databases">
        <authorList>
            <person name="Seilhamer J.J."/>
        </authorList>
    </citation>
    <scope>NUCLEOTIDE SEQUENCE [LARGE SCALE GENOMIC DNA]</scope>
    <source>
        <strain evidence="6 7">P1-7</strain>
    </source>
</reference>
<dbReference type="NCBIfam" id="TIGR00229">
    <property type="entry name" value="sensory_box"/>
    <property type="match status" value="1"/>
</dbReference>
<dbReference type="SMART" id="SM00091">
    <property type="entry name" value="PAS"/>
    <property type="match status" value="2"/>
</dbReference>
<evidence type="ECO:0000259" key="5">
    <source>
        <dbReference type="PROSITE" id="PS50887"/>
    </source>
</evidence>
<dbReference type="Gene3D" id="3.20.20.450">
    <property type="entry name" value="EAL domain"/>
    <property type="match status" value="1"/>
</dbReference>
<dbReference type="SUPFAM" id="SSF55785">
    <property type="entry name" value="PYP-like sensor domain (PAS domain)"/>
    <property type="match status" value="3"/>
</dbReference>
<feature type="domain" description="PAC" evidence="3">
    <location>
        <begin position="314"/>
        <end position="365"/>
    </location>
</feature>
<dbReference type="PANTHER" id="PTHR44757:SF2">
    <property type="entry name" value="BIOFILM ARCHITECTURE MAINTENANCE PROTEIN MBAA"/>
    <property type="match status" value="1"/>
</dbReference>
<dbReference type="InterPro" id="IPR035919">
    <property type="entry name" value="EAL_sf"/>
</dbReference>
<feature type="domain" description="PAC" evidence="3">
    <location>
        <begin position="185"/>
        <end position="238"/>
    </location>
</feature>
<dbReference type="SMART" id="SM00086">
    <property type="entry name" value="PAC"/>
    <property type="match status" value="1"/>
</dbReference>
<feature type="domain" description="PAS" evidence="2">
    <location>
        <begin position="1"/>
        <end position="51"/>
    </location>
</feature>